<dbReference type="AlphaFoldDB" id="A0A4Z1P736"/>
<keyword evidence="2" id="KW-1185">Reference proteome</keyword>
<sequence>MTVIRAVPGQIARTSSPLGDGYKNTHYTGTNYRIIPTVLFHERSAVYIECASAGDKQENAIGVLRKW</sequence>
<gene>
    <name evidence="1" type="ORF">E6O75_ATG07645</name>
</gene>
<dbReference type="EMBL" id="SNSC02000011">
    <property type="protein sequence ID" value="TID20185.1"/>
    <property type="molecule type" value="Genomic_DNA"/>
</dbReference>
<protein>
    <submittedName>
        <fullName evidence="1">Uncharacterized protein</fullName>
    </submittedName>
</protein>
<comment type="caution">
    <text evidence="1">The sequence shown here is derived from an EMBL/GenBank/DDBJ whole genome shotgun (WGS) entry which is preliminary data.</text>
</comment>
<name>A0A4Z1P736_9PEZI</name>
<dbReference type="Proteomes" id="UP000298493">
    <property type="component" value="Unassembled WGS sequence"/>
</dbReference>
<proteinExistence type="predicted"/>
<organism evidence="1 2">
    <name type="scientific">Venturia nashicola</name>
    <dbReference type="NCBI Taxonomy" id="86259"/>
    <lineage>
        <taxon>Eukaryota</taxon>
        <taxon>Fungi</taxon>
        <taxon>Dikarya</taxon>
        <taxon>Ascomycota</taxon>
        <taxon>Pezizomycotina</taxon>
        <taxon>Dothideomycetes</taxon>
        <taxon>Pleosporomycetidae</taxon>
        <taxon>Venturiales</taxon>
        <taxon>Venturiaceae</taxon>
        <taxon>Venturia</taxon>
    </lineage>
</organism>
<evidence type="ECO:0000313" key="1">
    <source>
        <dbReference type="EMBL" id="TID20185.1"/>
    </source>
</evidence>
<evidence type="ECO:0000313" key="2">
    <source>
        <dbReference type="Proteomes" id="UP000298493"/>
    </source>
</evidence>
<reference evidence="1 2" key="1">
    <citation type="submission" date="2019-04" db="EMBL/GenBank/DDBJ databases">
        <title>High contiguity whole genome sequence and gene annotation resource for two Venturia nashicola isolates.</title>
        <authorList>
            <person name="Prokchorchik M."/>
            <person name="Won K."/>
            <person name="Lee Y."/>
            <person name="Choi E.D."/>
            <person name="Segonzac C."/>
            <person name="Sohn K.H."/>
        </authorList>
    </citation>
    <scope>NUCLEOTIDE SEQUENCE [LARGE SCALE GENOMIC DNA]</scope>
    <source>
        <strain evidence="1 2">PRI2</strain>
    </source>
</reference>
<accession>A0A4Z1P736</accession>